<dbReference type="KEGG" id="amr:AM1_2455"/>
<feature type="transmembrane region" description="Helical" evidence="1">
    <location>
        <begin position="37"/>
        <end position="56"/>
    </location>
</feature>
<dbReference type="InterPro" id="IPR014729">
    <property type="entry name" value="Rossmann-like_a/b/a_fold"/>
</dbReference>
<dbReference type="Pfam" id="PF02698">
    <property type="entry name" value="DUF218"/>
    <property type="match status" value="1"/>
</dbReference>
<sequence>MFLFLSKLIPQLIYPVGLSTVLLLVAIATFWKRPKVAAISVGLALGILFFSANGWVGDGLLYSLEHQYPPLKQDATADAIVVLGGCTRSAHPPRPWVEVSEAGDRVLYAAKLYREGKAPKVVLAGGRIYWKGGGQAEALDMAELLKIMGVPESALLLEPDSLNTFENATNVKRVLKQNNIDGPLLLVTSAFHMPRSMAIFETQGLSVIAAPTDYQVTEVNENAGFLGFVLRLLPDIEALVNTTIAFKEWIGFLMYRLRGWA</sequence>
<proteinExistence type="predicted"/>
<dbReference type="PANTHER" id="PTHR30336">
    <property type="entry name" value="INNER MEMBRANE PROTEIN, PROBABLE PERMEASE"/>
    <property type="match status" value="1"/>
</dbReference>
<reference evidence="3 4" key="1">
    <citation type="journal article" date="2008" name="Proc. Natl. Acad. Sci. U.S.A.">
        <title>Niche adaptation and genome expansion in the chlorophyll d-producing cyanobacterium Acaryochloris marina.</title>
        <authorList>
            <person name="Swingley W.D."/>
            <person name="Chen M."/>
            <person name="Cheung P.C."/>
            <person name="Conrad A.L."/>
            <person name="Dejesa L.C."/>
            <person name="Hao J."/>
            <person name="Honchak B.M."/>
            <person name="Karbach L.E."/>
            <person name="Kurdoglu A."/>
            <person name="Lahiri S."/>
            <person name="Mastrian S.D."/>
            <person name="Miyashita H."/>
            <person name="Page L."/>
            <person name="Ramakrishna P."/>
            <person name="Satoh S."/>
            <person name="Sattley W.M."/>
            <person name="Shimada Y."/>
            <person name="Taylor H.L."/>
            <person name="Tomo T."/>
            <person name="Tsuchiya T."/>
            <person name="Wang Z.T."/>
            <person name="Raymond J."/>
            <person name="Mimuro M."/>
            <person name="Blankenship R.E."/>
            <person name="Touchman J.W."/>
        </authorList>
    </citation>
    <scope>NUCLEOTIDE SEQUENCE [LARGE SCALE GENOMIC DNA]</scope>
    <source>
        <strain evidence="4">MBIC 11017</strain>
    </source>
</reference>
<dbReference type="GO" id="GO:0005886">
    <property type="term" value="C:plasma membrane"/>
    <property type="evidence" value="ECO:0007669"/>
    <property type="project" value="TreeGrafter"/>
</dbReference>
<keyword evidence="1" id="KW-1133">Transmembrane helix</keyword>
<protein>
    <recommendedName>
        <fullName evidence="2">DUF218 domain-containing protein</fullName>
    </recommendedName>
</protein>
<accession>B0C472</accession>
<dbReference type="STRING" id="329726.AM1_2455"/>
<dbReference type="Proteomes" id="UP000000268">
    <property type="component" value="Chromosome"/>
</dbReference>
<dbReference type="InterPro" id="IPR003848">
    <property type="entry name" value="DUF218"/>
</dbReference>
<gene>
    <name evidence="3" type="ordered locus">AM1_2455</name>
</gene>
<dbReference type="EMBL" id="CP000828">
    <property type="protein sequence ID" value="ABW27463.1"/>
    <property type="molecule type" value="Genomic_DNA"/>
</dbReference>
<evidence type="ECO:0000313" key="4">
    <source>
        <dbReference type="Proteomes" id="UP000000268"/>
    </source>
</evidence>
<dbReference type="AlphaFoldDB" id="B0C472"/>
<evidence type="ECO:0000313" key="3">
    <source>
        <dbReference type="EMBL" id="ABW27463.1"/>
    </source>
</evidence>
<dbReference type="Gene3D" id="3.40.50.620">
    <property type="entry name" value="HUPs"/>
    <property type="match status" value="1"/>
</dbReference>
<dbReference type="InterPro" id="IPR051599">
    <property type="entry name" value="Cell_Envelope_Assoc"/>
</dbReference>
<keyword evidence="4" id="KW-1185">Reference proteome</keyword>
<dbReference type="GO" id="GO:0043164">
    <property type="term" value="P:Gram-negative-bacterium-type cell wall biogenesis"/>
    <property type="evidence" value="ECO:0007669"/>
    <property type="project" value="TreeGrafter"/>
</dbReference>
<dbReference type="eggNOG" id="COG1434">
    <property type="taxonomic scope" value="Bacteria"/>
</dbReference>
<organism evidence="3 4">
    <name type="scientific">Acaryochloris marina (strain MBIC 11017)</name>
    <dbReference type="NCBI Taxonomy" id="329726"/>
    <lineage>
        <taxon>Bacteria</taxon>
        <taxon>Bacillati</taxon>
        <taxon>Cyanobacteriota</taxon>
        <taxon>Cyanophyceae</taxon>
        <taxon>Acaryochloridales</taxon>
        <taxon>Acaryochloridaceae</taxon>
        <taxon>Acaryochloris</taxon>
    </lineage>
</organism>
<dbReference type="HOGENOM" id="CLU_053514_1_2_3"/>
<dbReference type="GO" id="GO:0000270">
    <property type="term" value="P:peptidoglycan metabolic process"/>
    <property type="evidence" value="ECO:0007669"/>
    <property type="project" value="TreeGrafter"/>
</dbReference>
<evidence type="ECO:0000256" key="1">
    <source>
        <dbReference type="SAM" id="Phobius"/>
    </source>
</evidence>
<dbReference type="PANTHER" id="PTHR30336:SF4">
    <property type="entry name" value="ENVELOPE BIOGENESIS FACTOR ELYC"/>
    <property type="match status" value="1"/>
</dbReference>
<keyword evidence="1" id="KW-0812">Transmembrane</keyword>
<dbReference type="OrthoDB" id="9782395at2"/>
<feature type="transmembrane region" description="Helical" evidence="1">
    <location>
        <begin position="12"/>
        <end position="31"/>
    </location>
</feature>
<dbReference type="RefSeq" id="WP_012162927.1">
    <property type="nucleotide sequence ID" value="NC_009925.1"/>
</dbReference>
<name>B0C472_ACAM1</name>
<keyword evidence="1" id="KW-0472">Membrane</keyword>
<feature type="domain" description="DUF218" evidence="2">
    <location>
        <begin position="78"/>
        <end position="251"/>
    </location>
</feature>
<dbReference type="CDD" id="cd06259">
    <property type="entry name" value="YdcF-like"/>
    <property type="match status" value="1"/>
</dbReference>
<evidence type="ECO:0000259" key="2">
    <source>
        <dbReference type="Pfam" id="PF02698"/>
    </source>
</evidence>